<comment type="similarity">
    <text evidence="1">Belongs to the short-chain dehydrogenases/reductases (SDR) family.</text>
</comment>
<dbReference type="AlphaFoldDB" id="A0A2V3VC57"/>
<dbReference type="GO" id="GO:0016491">
    <property type="term" value="F:oxidoreductase activity"/>
    <property type="evidence" value="ECO:0007669"/>
    <property type="project" value="UniProtKB-KW"/>
</dbReference>
<protein>
    <submittedName>
        <fullName evidence="3">NAD(P)-dependent dehydrogenase (Short-subunit alcohol dehydrogenase family)</fullName>
    </submittedName>
</protein>
<dbReference type="Gene3D" id="3.40.50.720">
    <property type="entry name" value="NAD(P)-binding Rossmann-like Domain"/>
    <property type="match status" value="1"/>
</dbReference>
<dbReference type="InterPro" id="IPR002347">
    <property type="entry name" value="SDR_fam"/>
</dbReference>
<sequence>MSGNPAPLALITGGFRRVGAAIAIELARAGYALALHGRSDLTPEPALADVLAAQRTNWHGFAADLADADAPQALVDSVTAHFGRAPDLLVNNASLFDYDDWQTMSADMLHQHFAVNLFAPMLLTRAIVAGAGAGATPAIVQIIDQRVRNPNGDQLSYTLSKQALAESIRTLARAFGARARVNGVAPGLTLATSDYDGAQMARLAARMPLNRLSDPGDIARAVRYLAQEPAITGQLLFVDGGAHMLSLERDFVFMDKQDQA</sequence>
<gene>
    <name evidence="3" type="ORF">C7451_101362</name>
</gene>
<dbReference type="PANTHER" id="PTHR43639:SF1">
    <property type="entry name" value="SHORT-CHAIN DEHYDROGENASE_REDUCTASE FAMILY PROTEIN"/>
    <property type="match status" value="1"/>
</dbReference>
<reference evidence="3 4" key="1">
    <citation type="submission" date="2018-05" db="EMBL/GenBank/DDBJ databases">
        <title>Genomic Encyclopedia of Type Strains, Phase IV (KMG-IV): sequencing the most valuable type-strain genomes for metagenomic binning, comparative biology and taxonomic classification.</title>
        <authorList>
            <person name="Goeker M."/>
        </authorList>
    </citation>
    <scope>NUCLEOTIDE SEQUENCE [LARGE SCALE GENOMIC DNA]</scope>
    <source>
        <strain evidence="3 4">DSM 3183</strain>
    </source>
</reference>
<evidence type="ECO:0000313" key="4">
    <source>
        <dbReference type="Proteomes" id="UP000248014"/>
    </source>
</evidence>
<keyword evidence="4" id="KW-1185">Reference proteome</keyword>
<proteinExistence type="inferred from homology"/>
<name>A0A2V3VC57_9SPHN</name>
<dbReference type="RefSeq" id="WP_110297245.1">
    <property type="nucleotide sequence ID" value="NZ_QJJM01000001.1"/>
</dbReference>
<keyword evidence="2" id="KW-0560">Oxidoreductase</keyword>
<evidence type="ECO:0000256" key="1">
    <source>
        <dbReference type="ARBA" id="ARBA00006484"/>
    </source>
</evidence>
<dbReference type="Proteomes" id="UP000248014">
    <property type="component" value="Unassembled WGS sequence"/>
</dbReference>
<dbReference type="SUPFAM" id="SSF51735">
    <property type="entry name" value="NAD(P)-binding Rossmann-fold domains"/>
    <property type="match status" value="1"/>
</dbReference>
<evidence type="ECO:0000256" key="2">
    <source>
        <dbReference type="ARBA" id="ARBA00023002"/>
    </source>
</evidence>
<dbReference type="EMBL" id="QJJM01000001">
    <property type="protein sequence ID" value="PXW79297.1"/>
    <property type="molecule type" value="Genomic_DNA"/>
</dbReference>
<dbReference type="PRINTS" id="PR00081">
    <property type="entry name" value="GDHRDH"/>
</dbReference>
<evidence type="ECO:0000313" key="3">
    <source>
        <dbReference type="EMBL" id="PXW79297.1"/>
    </source>
</evidence>
<dbReference type="InterPro" id="IPR036291">
    <property type="entry name" value="NAD(P)-bd_dom_sf"/>
</dbReference>
<comment type="caution">
    <text evidence="3">The sequence shown here is derived from an EMBL/GenBank/DDBJ whole genome shotgun (WGS) entry which is preliminary data.</text>
</comment>
<dbReference type="Pfam" id="PF13561">
    <property type="entry name" value="adh_short_C2"/>
    <property type="match status" value="1"/>
</dbReference>
<accession>A0A2V3VC57</accession>
<organism evidence="3 4">
    <name type="scientific">Blastomonas natatoria</name>
    <dbReference type="NCBI Taxonomy" id="34015"/>
    <lineage>
        <taxon>Bacteria</taxon>
        <taxon>Pseudomonadati</taxon>
        <taxon>Pseudomonadota</taxon>
        <taxon>Alphaproteobacteria</taxon>
        <taxon>Sphingomonadales</taxon>
        <taxon>Sphingomonadaceae</taxon>
        <taxon>Blastomonas</taxon>
    </lineage>
</organism>
<dbReference type="PANTHER" id="PTHR43639">
    <property type="entry name" value="OXIDOREDUCTASE, SHORT-CHAIN DEHYDROGENASE/REDUCTASE FAMILY (AFU_ORTHOLOGUE AFUA_5G02870)"/>
    <property type="match status" value="1"/>
</dbReference>
<dbReference type="OrthoDB" id="9786360at2"/>